<reference evidence="3 4" key="1">
    <citation type="submission" date="2021-07" db="EMBL/GenBank/DDBJ databases">
        <title>Whole genome sequencing of non-tuberculosis mycobacteria type-strains.</title>
        <authorList>
            <person name="Igarashi Y."/>
            <person name="Osugi A."/>
            <person name="Mitarai S."/>
        </authorList>
    </citation>
    <scope>NUCLEOTIDE SEQUENCE [LARGE SCALE GENOMIC DNA]</scope>
    <source>
        <strain evidence="3 4">JCM 16370</strain>
    </source>
</reference>
<keyword evidence="4" id="KW-1185">Reference proteome</keyword>
<dbReference type="Proteomes" id="UP000825367">
    <property type="component" value="Chromosome"/>
</dbReference>
<accession>A0ABX8VNY6</accession>
<evidence type="ECO:0000313" key="3">
    <source>
        <dbReference type="EMBL" id="QYL19539.1"/>
    </source>
</evidence>
<name>A0ABX8VNY6_9MYCO</name>
<organism evidence="3 4">
    <name type="scientific">Mycolicibacterium pallens</name>
    <dbReference type="NCBI Taxonomy" id="370524"/>
    <lineage>
        <taxon>Bacteria</taxon>
        <taxon>Bacillati</taxon>
        <taxon>Actinomycetota</taxon>
        <taxon>Actinomycetes</taxon>
        <taxon>Mycobacteriales</taxon>
        <taxon>Mycobacteriaceae</taxon>
        <taxon>Mycolicibacterium</taxon>
    </lineage>
</organism>
<keyword evidence="2" id="KW-0732">Signal</keyword>
<protein>
    <recommendedName>
        <fullName evidence="5">Lipoprotein LppI</fullName>
    </recommendedName>
</protein>
<gene>
    <name evidence="3" type="ORF">K0O64_14245</name>
</gene>
<feature type="signal peptide" evidence="2">
    <location>
        <begin position="1"/>
        <end position="19"/>
    </location>
</feature>
<dbReference type="RefSeq" id="WP_096311451.1">
    <property type="nucleotide sequence ID" value="NZ_BAAAVX010000042.1"/>
</dbReference>
<evidence type="ECO:0000256" key="1">
    <source>
        <dbReference type="SAM" id="MobiDB-lite"/>
    </source>
</evidence>
<dbReference type="EMBL" id="CP080333">
    <property type="protein sequence ID" value="QYL19539.1"/>
    <property type="molecule type" value="Genomic_DNA"/>
</dbReference>
<proteinExistence type="predicted"/>
<evidence type="ECO:0000313" key="4">
    <source>
        <dbReference type="Proteomes" id="UP000825367"/>
    </source>
</evidence>
<feature type="region of interest" description="Disordered" evidence="1">
    <location>
        <begin position="20"/>
        <end position="56"/>
    </location>
</feature>
<feature type="chain" id="PRO_5047192254" description="Lipoprotein LppI" evidence="2">
    <location>
        <begin position="20"/>
        <end position="232"/>
    </location>
</feature>
<sequence length="232" mass="23776">MRIAVLLTASLLVAGCSGATGGQARQTQLTPITPSRTATSSSAPTSATSSTTATSAVPAPVAGVPIAEAIAWIEAAPPIDAAQYHIALRGSVTTELGDDVAFTTPSGTNCMTDAKHGSPALACLVELTNPPPRPADTYGQWKGGWVDFDGSTIQVGSAHGDPGRFAYGQGRELPYDVSLSFGNYRCRTDSSALLCVNYARQSAVRLAADGVDAFACARQVTPPAGIGVQYVC</sequence>
<dbReference type="PROSITE" id="PS51257">
    <property type="entry name" value="PROKAR_LIPOPROTEIN"/>
    <property type="match status" value="1"/>
</dbReference>
<evidence type="ECO:0000256" key="2">
    <source>
        <dbReference type="SAM" id="SignalP"/>
    </source>
</evidence>
<evidence type="ECO:0008006" key="5">
    <source>
        <dbReference type="Google" id="ProtNLM"/>
    </source>
</evidence>
<feature type="compositionally biased region" description="Low complexity" evidence="1">
    <location>
        <begin position="30"/>
        <end position="56"/>
    </location>
</feature>